<name>A0AAI9TB60_PENTH</name>
<dbReference type="AlphaFoldDB" id="A0AAI9TB60"/>
<organism evidence="2 3">
    <name type="scientific">Penicillium thymicola</name>
    <dbReference type="NCBI Taxonomy" id="293382"/>
    <lineage>
        <taxon>Eukaryota</taxon>
        <taxon>Fungi</taxon>
        <taxon>Dikarya</taxon>
        <taxon>Ascomycota</taxon>
        <taxon>Pezizomycotina</taxon>
        <taxon>Eurotiomycetes</taxon>
        <taxon>Eurotiomycetidae</taxon>
        <taxon>Eurotiales</taxon>
        <taxon>Aspergillaceae</taxon>
        <taxon>Penicillium</taxon>
    </lineage>
</organism>
<evidence type="ECO:0000256" key="1">
    <source>
        <dbReference type="SAM" id="Phobius"/>
    </source>
</evidence>
<keyword evidence="3" id="KW-1185">Reference proteome</keyword>
<evidence type="ECO:0000313" key="3">
    <source>
        <dbReference type="Proteomes" id="UP001227192"/>
    </source>
</evidence>
<protein>
    <submittedName>
        <fullName evidence="2">Uncharacterized protein</fullName>
    </submittedName>
</protein>
<gene>
    <name evidence="2" type="ORF">VN97_g10073</name>
</gene>
<sequence>MNTCASCFFAIKFFPPRRFVVCFHMISAVFFWRFCVHQYHMIPTGSSMRKLHKQKSETDCVSSGGGKAKWDDLNFFPRGKSNLPPFFPHGQLITFHIGYLRLLVNFISDF</sequence>
<dbReference type="Proteomes" id="UP001227192">
    <property type="component" value="Unassembled WGS sequence"/>
</dbReference>
<dbReference type="EMBL" id="LACB01000441">
    <property type="protein sequence ID" value="KAJ9483334.1"/>
    <property type="molecule type" value="Genomic_DNA"/>
</dbReference>
<proteinExistence type="predicted"/>
<keyword evidence="1" id="KW-1133">Transmembrane helix</keyword>
<accession>A0AAI9TB60</accession>
<reference evidence="2" key="1">
    <citation type="submission" date="2015-06" db="EMBL/GenBank/DDBJ databases">
        <authorList>
            <person name="Nguyen H."/>
        </authorList>
    </citation>
    <scope>NUCLEOTIDE SEQUENCE</scope>
    <source>
        <strain evidence="2">DAOM 180753</strain>
    </source>
</reference>
<evidence type="ECO:0000313" key="2">
    <source>
        <dbReference type="EMBL" id="KAJ9483334.1"/>
    </source>
</evidence>
<keyword evidence="1" id="KW-0812">Transmembrane</keyword>
<feature type="transmembrane region" description="Helical" evidence="1">
    <location>
        <begin position="18"/>
        <end position="36"/>
    </location>
</feature>
<reference evidence="2" key="2">
    <citation type="journal article" date="2016" name="Fungal Biol.">
        <title>Ochratoxin A production by Penicillium thymicola.</title>
        <authorList>
            <person name="Nguyen H.D.T."/>
            <person name="McMullin D.R."/>
            <person name="Ponomareva E."/>
            <person name="Riley R."/>
            <person name="Pomraning K.R."/>
            <person name="Baker S.E."/>
            <person name="Seifert K.A."/>
        </authorList>
    </citation>
    <scope>NUCLEOTIDE SEQUENCE</scope>
    <source>
        <strain evidence="2">DAOM 180753</strain>
    </source>
</reference>
<keyword evidence="1" id="KW-0472">Membrane</keyword>
<comment type="caution">
    <text evidence="2">The sequence shown here is derived from an EMBL/GenBank/DDBJ whole genome shotgun (WGS) entry which is preliminary data.</text>
</comment>